<dbReference type="EMBL" id="ML122252">
    <property type="protein sequence ID" value="RPD65153.1"/>
    <property type="molecule type" value="Genomic_DNA"/>
</dbReference>
<feature type="domain" description="Retrovirus-related Pol polyprotein from transposon TNT 1-94-like beta-barrel" evidence="1">
    <location>
        <begin position="49"/>
        <end position="102"/>
    </location>
</feature>
<dbReference type="Pfam" id="PF22936">
    <property type="entry name" value="Pol_BBD"/>
    <property type="match status" value="1"/>
</dbReference>
<reference evidence="2" key="1">
    <citation type="journal article" date="2018" name="Genome Biol. Evol.">
        <title>Genomics and development of Lentinus tigrinus, a white-rot wood-decaying mushroom with dimorphic fruiting bodies.</title>
        <authorList>
            <person name="Wu B."/>
            <person name="Xu Z."/>
            <person name="Knudson A."/>
            <person name="Carlson A."/>
            <person name="Chen N."/>
            <person name="Kovaka S."/>
            <person name="LaButti K."/>
            <person name="Lipzen A."/>
            <person name="Pennachio C."/>
            <person name="Riley R."/>
            <person name="Schakwitz W."/>
            <person name="Umezawa K."/>
            <person name="Ohm R.A."/>
            <person name="Grigoriev I.V."/>
            <person name="Nagy L.G."/>
            <person name="Gibbons J."/>
            <person name="Hibbett D."/>
        </authorList>
    </citation>
    <scope>NUCLEOTIDE SEQUENCE [LARGE SCALE GENOMIC DNA]</scope>
    <source>
        <strain evidence="2">ALCF2SS1-6</strain>
    </source>
</reference>
<name>A0A5C2SMX5_9APHY</name>
<dbReference type="InterPro" id="IPR054722">
    <property type="entry name" value="PolX-like_BBD"/>
</dbReference>
<sequence>MLKNSGHNNQGGASANVGKDVGEHAFAITLELSALGCSASEAEEIEVYNSGASCHMFSYCYHFVTYGELKPHRPITAADGQSFMAVGVGNVVVEMPNSDSTTTVMLEFATRAATHTSNETPVELTLYELHAQMGHISPAVTQKMVKEGEVCGVKLTGGSTNETCEMCIQAKITHVPVLNERMSDLAKKYGDCIHTDTWSAGSQALKVYKELAAEIQMQEGQQIKDLQLNNGGKFTS</sequence>
<organism evidence="2 3">
    <name type="scientific">Lentinus tigrinus ALCF2SS1-6</name>
    <dbReference type="NCBI Taxonomy" id="1328759"/>
    <lineage>
        <taxon>Eukaryota</taxon>
        <taxon>Fungi</taxon>
        <taxon>Dikarya</taxon>
        <taxon>Basidiomycota</taxon>
        <taxon>Agaricomycotina</taxon>
        <taxon>Agaricomycetes</taxon>
        <taxon>Polyporales</taxon>
        <taxon>Polyporaceae</taxon>
        <taxon>Lentinus</taxon>
    </lineage>
</organism>
<evidence type="ECO:0000259" key="1">
    <source>
        <dbReference type="Pfam" id="PF22936"/>
    </source>
</evidence>
<dbReference type="STRING" id="1328759.A0A5C2SMX5"/>
<evidence type="ECO:0000313" key="2">
    <source>
        <dbReference type="EMBL" id="RPD65153.1"/>
    </source>
</evidence>
<evidence type="ECO:0000313" key="3">
    <source>
        <dbReference type="Proteomes" id="UP000313359"/>
    </source>
</evidence>
<dbReference type="Proteomes" id="UP000313359">
    <property type="component" value="Unassembled WGS sequence"/>
</dbReference>
<protein>
    <recommendedName>
        <fullName evidence="1">Retrovirus-related Pol polyprotein from transposon TNT 1-94-like beta-barrel domain-containing protein</fullName>
    </recommendedName>
</protein>
<gene>
    <name evidence="2" type="ORF">L227DRAFT_560023</name>
</gene>
<accession>A0A5C2SMX5</accession>
<dbReference type="OrthoDB" id="2787817at2759"/>
<proteinExistence type="predicted"/>
<dbReference type="AlphaFoldDB" id="A0A5C2SMX5"/>
<keyword evidence="3" id="KW-1185">Reference proteome</keyword>